<evidence type="ECO:0000259" key="3">
    <source>
        <dbReference type="Pfam" id="PF10342"/>
    </source>
</evidence>
<protein>
    <recommendedName>
        <fullName evidence="3">Yeast cell wall synthesis Kre9/Knh1-like N-terminal domain-containing protein</fullName>
    </recommendedName>
</protein>
<dbReference type="AlphaFoldDB" id="A0A067T3W3"/>
<name>A0A067T3W3_GALM3</name>
<keyword evidence="5" id="KW-1185">Reference proteome</keyword>
<dbReference type="InterPro" id="IPR018466">
    <property type="entry name" value="Kre9/Knh1-like_N"/>
</dbReference>
<dbReference type="HOGENOM" id="CLU_1992827_0_0_1"/>
<evidence type="ECO:0000256" key="1">
    <source>
        <dbReference type="ARBA" id="ARBA00022729"/>
    </source>
</evidence>
<dbReference type="STRING" id="685588.A0A067T3W3"/>
<accession>A0A067T3W3</accession>
<evidence type="ECO:0000256" key="2">
    <source>
        <dbReference type="SAM" id="SignalP"/>
    </source>
</evidence>
<feature type="signal peptide" evidence="2">
    <location>
        <begin position="1"/>
        <end position="19"/>
    </location>
</feature>
<organism evidence="4 5">
    <name type="scientific">Galerina marginata (strain CBS 339.88)</name>
    <dbReference type="NCBI Taxonomy" id="685588"/>
    <lineage>
        <taxon>Eukaryota</taxon>
        <taxon>Fungi</taxon>
        <taxon>Dikarya</taxon>
        <taxon>Basidiomycota</taxon>
        <taxon>Agaricomycotina</taxon>
        <taxon>Agaricomycetes</taxon>
        <taxon>Agaricomycetidae</taxon>
        <taxon>Agaricales</taxon>
        <taxon>Agaricineae</taxon>
        <taxon>Strophariaceae</taxon>
        <taxon>Galerina</taxon>
    </lineage>
</organism>
<gene>
    <name evidence="4" type="ORF">GALMADRAFT_209381</name>
</gene>
<feature type="domain" description="Yeast cell wall synthesis Kre9/Knh1-like N-terminal" evidence="3">
    <location>
        <begin position="28"/>
        <end position="98"/>
    </location>
</feature>
<evidence type="ECO:0000313" key="4">
    <source>
        <dbReference type="EMBL" id="KDR77865.1"/>
    </source>
</evidence>
<proteinExistence type="predicted"/>
<evidence type="ECO:0000313" key="5">
    <source>
        <dbReference type="Proteomes" id="UP000027222"/>
    </source>
</evidence>
<dbReference type="Proteomes" id="UP000027222">
    <property type="component" value="Unassembled WGS sequence"/>
</dbReference>
<dbReference type="EMBL" id="KL142375">
    <property type="protein sequence ID" value="KDR77865.1"/>
    <property type="molecule type" value="Genomic_DNA"/>
</dbReference>
<dbReference type="Pfam" id="PF10342">
    <property type="entry name" value="Kre9_KNH"/>
    <property type="match status" value="1"/>
</dbReference>
<sequence length="125" mass="13448">MYAKLNTSLLTVLVPLVTALLVSVPKNHIALGEAVTFTWDFTPNVDPTTFSLALINQDQNTKYVLSDNIDSTTEQVTFAMPIFIPVGDNYIFEASRVFETIGIIHIGPGDASLTNAGAPPTVPTP</sequence>
<reference evidence="5" key="1">
    <citation type="journal article" date="2014" name="Proc. Natl. Acad. Sci. U.S.A.">
        <title>Extensive sampling of basidiomycete genomes demonstrates inadequacy of the white-rot/brown-rot paradigm for wood decay fungi.</title>
        <authorList>
            <person name="Riley R."/>
            <person name="Salamov A.A."/>
            <person name="Brown D.W."/>
            <person name="Nagy L.G."/>
            <person name="Floudas D."/>
            <person name="Held B.W."/>
            <person name="Levasseur A."/>
            <person name="Lombard V."/>
            <person name="Morin E."/>
            <person name="Otillar R."/>
            <person name="Lindquist E.A."/>
            <person name="Sun H."/>
            <person name="LaButti K.M."/>
            <person name="Schmutz J."/>
            <person name="Jabbour D."/>
            <person name="Luo H."/>
            <person name="Baker S.E."/>
            <person name="Pisabarro A.G."/>
            <person name="Walton J.D."/>
            <person name="Blanchette R.A."/>
            <person name="Henrissat B."/>
            <person name="Martin F."/>
            <person name="Cullen D."/>
            <person name="Hibbett D.S."/>
            <person name="Grigoriev I.V."/>
        </authorList>
    </citation>
    <scope>NUCLEOTIDE SEQUENCE [LARGE SCALE GENOMIC DNA]</scope>
    <source>
        <strain evidence="5">CBS 339.88</strain>
    </source>
</reference>
<feature type="chain" id="PRO_5001646416" description="Yeast cell wall synthesis Kre9/Knh1-like N-terminal domain-containing protein" evidence="2">
    <location>
        <begin position="20"/>
        <end position="125"/>
    </location>
</feature>
<keyword evidence="1 2" id="KW-0732">Signal</keyword>